<feature type="region of interest" description="Disordered" evidence="1">
    <location>
        <begin position="1"/>
        <end position="21"/>
    </location>
</feature>
<accession>A0AAW2A0K4</accession>
<organism evidence="2 3">
    <name type="scientific">Culter alburnus</name>
    <name type="common">Topmouth culter</name>
    <dbReference type="NCBI Taxonomy" id="194366"/>
    <lineage>
        <taxon>Eukaryota</taxon>
        <taxon>Metazoa</taxon>
        <taxon>Chordata</taxon>
        <taxon>Craniata</taxon>
        <taxon>Vertebrata</taxon>
        <taxon>Euteleostomi</taxon>
        <taxon>Actinopterygii</taxon>
        <taxon>Neopterygii</taxon>
        <taxon>Teleostei</taxon>
        <taxon>Ostariophysi</taxon>
        <taxon>Cypriniformes</taxon>
        <taxon>Xenocyprididae</taxon>
        <taxon>Xenocypridinae</taxon>
        <taxon>Culter</taxon>
    </lineage>
</organism>
<protein>
    <submittedName>
        <fullName evidence="2">Uncharacterized protein</fullName>
    </submittedName>
</protein>
<keyword evidence="3" id="KW-1185">Reference proteome</keyword>
<evidence type="ECO:0000313" key="3">
    <source>
        <dbReference type="Proteomes" id="UP001479290"/>
    </source>
</evidence>
<sequence>MFTQRGTEEHENAGSTSSMSNTHHILHNAPFIECSRLHQRLTSTFNLHKHKESLCPTGSNVDQAGNKQDISGISVSRRTLGMLSHPASDFTSACSTSQLRELEIITEKTEKERRETVQQVIADSAMCFSLGF</sequence>
<proteinExistence type="predicted"/>
<evidence type="ECO:0000313" key="2">
    <source>
        <dbReference type="EMBL" id="KAK9967005.1"/>
    </source>
</evidence>
<dbReference type="Proteomes" id="UP001479290">
    <property type="component" value="Unassembled WGS sequence"/>
</dbReference>
<gene>
    <name evidence="2" type="ORF">ABG768_004076</name>
</gene>
<dbReference type="EMBL" id="JAWDJR010000011">
    <property type="protein sequence ID" value="KAK9967005.1"/>
    <property type="molecule type" value="Genomic_DNA"/>
</dbReference>
<dbReference type="AlphaFoldDB" id="A0AAW2A0K4"/>
<feature type="compositionally biased region" description="Basic and acidic residues" evidence="1">
    <location>
        <begin position="1"/>
        <end position="12"/>
    </location>
</feature>
<reference evidence="2 3" key="1">
    <citation type="submission" date="2024-05" db="EMBL/GenBank/DDBJ databases">
        <title>A high-quality chromosomal-level genome assembly of Topmouth culter (Culter alburnus).</title>
        <authorList>
            <person name="Zhao H."/>
        </authorList>
    </citation>
    <scope>NUCLEOTIDE SEQUENCE [LARGE SCALE GENOMIC DNA]</scope>
    <source>
        <strain evidence="2">CATC2023</strain>
        <tissue evidence="2">Muscle</tissue>
    </source>
</reference>
<evidence type="ECO:0000256" key="1">
    <source>
        <dbReference type="SAM" id="MobiDB-lite"/>
    </source>
</evidence>
<name>A0AAW2A0K4_CULAL</name>
<comment type="caution">
    <text evidence="2">The sequence shown here is derived from an EMBL/GenBank/DDBJ whole genome shotgun (WGS) entry which is preliminary data.</text>
</comment>